<evidence type="ECO:0000313" key="10">
    <source>
        <dbReference type="Proteomes" id="UP000031449"/>
    </source>
</evidence>
<dbReference type="Gene3D" id="1.10.3720.10">
    <property type="entry name" value="MetI-like"/>
    <property type="match status" value="1"/>
</dbReference>
<evidence type="ECO:0000256" key="4">
    <source>
        <dbReference type="ARBA" id="ARBA00022692"/>
    </source>
</evidence>
<dbReference type="GO" id="GO:0042918">
    <property type="term" value="P:alkanesulfonate transmembrane transport"/>
    <property type="evidence" value="ECO:0007669"/>
    <property type="project" value="UniProtKB-ARBA"/>
</dbReference>
<name>A0A0B5ANZ3_9BACL</name>
<dbReference type="BioCyc" id="JESP1508404:G14D9-10282-MONOMER"/>
<feature type="transmembrane region" description="Helical" evidence="7">
    <location>
        <begin position="168"/>
        <end position="194"/>
    </location>
</feature>
<dbReference type="PANTHER" id="PTHR30151">
    <property type="entry name" value="ALKANE SULFONATE ABC TRANSPORTER-RELATED, MEMBRANE SUBUNIT"/>
    <property type="match status" value="1"/>
</dbReference>
<dbReference type="InterPro" id="IPR000515">
    <property type="entry name" value="MetI-like"/>
</dbReference>
<dbReference type="KEGG" id="jeo:JMA_10500"/>
<dbReference type="InterPro" id="IPR035906">
    <property type="entry name" value="MetI-like_sf"/>
</dbReference>
<evidence type="ECO:0000256" key="7">
    <source>
        <dbReference type="RuleBase" id="RU363032"/>
    </source>
</evidence>
<keyword evidence="3" id="KW-1003">Cell membrane</keyword>
<gene>
    <name evidence="9" type="ORF">JMA_10500</name>
</gene>
<comment type="subcellular location">
    <subcellularLocation>
        <location evidence="1 7">Cell membrane</location>
        <topology evidence="1 7">Multi-pass membrane protein</topology>
    </subcellularLocation>
</comment>
<dbReference type="Pfam" id="PF00528">
    <property type="entry name" value="BPD_transp_1"/>
    <property type="match status" value="1"/>
</dbReference>
<feature type="transmembrane region" description="Helical" evidence="7">
    <location>
        <begin position="7"/>
        <end position="27"/>
    </location>
</feature>
<keyword evidence="5 7" id="KW-1133">Transmembrane helix</keyword>
<evidence type="ECO:0000256" key="2">
    <source>
        <dbReference type="ARBA" id="ARBA00022448"/>
    </source>
</evidence>
<dbReference type="PROSITE" id="PS50928">
    <property type="entry name" value="ABC_TM1"/>
    <property type="match status" value="1"/>
</dbReference>
<evidence type="ECO:0000259" key="8">
    <source>
        <dbReference type="PROSITE" id="PS50928"/>
    </source>
</evidence>
<dbReference type="HOGENOM" id="CLU_046113_1_4_9"/>
<dbReference type="OrthoDB" id="9804353at2"/>
<feature type="transmembrane region" description="Helical" evidence="7">
    <location>
        <begin position="66"/>
        <end position="86"/>
    </location>
</feature>
<dbReference type="Proteomes" id="UP000031449">
    <property type="component" value="Chromosome"/>
</dbReference>
<keyword evidence="10" id="KW-1185">Reference proteome</keyword>
<evidence type="ECO:0000256" key="3">
    <source>
        <dbReference type="ARBA" id="ARBA00022475"/>
    </source>
</evidence>
<dbReference type="STRING" id="1508404.JMA_10500"/>
<organism evidence="9 10">
    <name type="scientific">Jeotgalibacillus malaysiensis</name>
    <dbReference type="NCBI Taxonomy" id="1508404"/>
    <lineage>
        <taxon>Bacteria</taxon>
        <taxon>Bacillati</taxon>
        <taxon>Bacillota</taxon>
        <taxon>Bacilli</taxon>
        <taxon>Bacillales</taxon>
        <taxon>Caryophanaceae</taxon>
        <taxon>Jeotgalibacillus</taxon>
    </lineage>
</organism>
<feature type="transmembrane region" description="Helical" evidence="7">
    <location>
        <begin position="214"/>
        <end position="234"/>
    </location>
</feature>
<keyword evidence="4 7" id="KW-0812">Transmembrane</keyword>
<keyword evidence="2 7" id="KW-0813">Transport</keyword>
<accession>A0A0B5ANZ3</accession>
<feature type="domain" description="ABC transmembrane type-1" evidence="8">
    <location>
        <begin position="58"/>
        <end position="238"/>
    </location>
</feature>
<dbReference type="SUPFAM" id="SSF161098">
    <property type="entry name" value="MetI-like"/>
    <property type="match status" value="1"/>
</dbReference>
<dbReference type="EMBL" id="CP009416">
    <property type="protein sequence ID" value="AJD90367.1"/>
    <property type="molecule type" value="Genomic_DNA"/>
</dbReference>
<dbReference type="GO" id="GO:0005886">
    <property type="term" value="C:plasma membrane"/>
    <property type="evidence" value="ECO:0007669"/>
    <property type="project" value="UniProtKB-SubCell"/>
</dbReference>
<protein>
    <submittedName>
        <fullName evidence="9">Sulfonate ABC transporter permease</fullName>
    </submittedName>
</protein>
<proteinExistence type="inferred from homology"/>
<comment type="similarity">
    <text evidence="7">Belongs to the binding-protein-dependent transport system permease family.</text>
</comment>
<dbReference type="CDD" id="cd06261">
    <property type="entry name" value="TM_PBP2"/>
    <property type="match status" value="1"/>
</dbReference>
<dbReference type="RefSeq" id="WP_039807705.1">
    <property type="nucleotide sequence ID" value="NZ_CP085252.1"/>
</dbReference>
<evidence type="ECO:0000313" key="9">
    <source>
        <dbReference type="EMBL" id="AJD90367.1"/>
    </source>
</evidence>
<feature type="transmembrane region" description="Helical" evidence="7">
    <location>
        <begin position="106"/>
        <end position="137"/>
    </location>
</feature>
<evidence type="ECO:0000256" key="1">
    <source>
        <dbReference type="ARBA" id="ARBA00004651"/>
    </source>
</evidence>
<keyword evidence="6 7" id="KW-0472">Membrane</keyword>
<sequence>MKWFKKSGNVLIGAIIIISIWQLTTMLTDMPEALLPTPLMVAQGIISLIADGTFFEHLSVSMMRFLAGYLSAVVLAVLLGLFLGRMERLWAVIDPIVQVLRPVSPIAWSPFIVLWFGIGSAPAIVIIFIAAFFPVLLSTVSGVKKVDQTYLKLAQNLEIRQPQLMTKIIFPAAFPSIANGLHIGLGTAWIFLVSGEMVGSQSGLGYLIVDARNLLRLDLVLAGIIFIGICGLLLDKGIRLFERWIEKQWGVVPNDQK</sequence>
<feature type="transmembrane region" description="Helical" evidence="7">
    <location>
        <begin position="33"/>
        <end position="54"/>
    </location>
</feature>
<reference evidence="9 10" key="1">
    <citation type="submission" date="2014-08" db="EMBL/GenBank/DDBJ databases">
        <title>Complete genome of a marine bacteria Jeotgalibacillus malaysiensis.</title>
        <authorList>
            <person name="Yaakop A.S."/>
            <person name="Chan K.-G."/>
            <person name="Goh K.M."/>
        </authorList>
    </citation>
    <scope>NUCLEOTIDE SEQUENCE [LARGE SCALE GENOMIC DNA]</scope>
    <source>
        <strain evidence="9 10">D5</strain>
    </source>
</reference>
<evidence type="ECO:0000256" key="5">
    <source>
        <dbReference type="ARBA" id="ARBA00022989"/>
    </source>
</evidence>
<evidence type="ECO:0000256" key="6">
    <source>
        <dbReference type="ARBA" id="ARBA00023136"/>
    </source>
</evidence>
<dbReference type="AlphaFoldDB" id="A0A0B5ANZ3"/>
<dbReference type="PANTHER" id="PTHR30151:SF0">
    <property type="entry name" value="ABC TRANSPORTER PERMEASE PROTEIN MJ0413-RELATED"/>
    <property type="match status" value="1"/>
</dbReference>
<dbReference type="FunFam" id="1.10.3720.10:FF:000003">
    <property type="entry name" value="Aliphatic sulfonate ABC transporter permease"/>
    <property type="match status" value="1"/>
</dbReference>